<dbReference type="Pfam" id="PF03799">
    <property type="entry name" value="FtsQ_DivIB_C"/>
    <property type="match status" value="1"/>
</dbReference>
<feature type="domain" description="POTRA" evidence="9">
    <location>
        <begin position="61"/>
        <end position="129"/>
    </location>
</feature>
<dbReference type="EMBL" id="BOPG01000035">
    <property type="protein sequence ID" value="GIJ58408.1"/>
    <property type="molecule type" value="Genomic_DNA"/>
</dbReference>
<accession>A0A8J4E216</accession>
<dbReference type="PROSITE" id="PS51779">
    <property type="entry name" value="POTRA"/>
    <property type="match status" value="1"/>
</dbReference>
<evidence type="ECO:0000256" key="8">
    <source>
        <dbReference type="HAMAP-Rule" id="MF_00911"/>
    </source>
</evidence>
<dbReference type="GO" id="GO:0005886">
    <property type="term" value="C:plasma membrane"/>
    <property type="evidence" value="ECO:0007669"/>
    <property type="project" value="UniProtKB-SubCell"/>
</dbReference>
<reference evidence="10" key="1">
    <citation type="submission" date="2021-01" db="EMBL/GenBank/DDBJ databases">
        <title>Whole genome shotgun sequence of Virgisporangium aurantiacum NBRC 16421.</title>
        <authorList>
            <person name="Komaki H."/>
            <person name="Tamura T."/>
        </authorList>
    </citation>
    <scope>NUCLEOTIDE SEQUENCE</scope>
    <source>
        <strain evidence="10">NBRC 16421</strain>
    </source>
</reference>
<dbReference type="InterPro" id="IPR005548">
    <property type="entry name" value="Cell_div_FtsQ/DivIB_C"/>
</dbReference>
<keyword evidence="6 8" id="KW-0472">Membrane</keyword>
<keyword evidence="3 8" id="KW-0132">Cell division</keyword>
<dbReference type="InterPro" id="IPR026579">
    <property type="entry name" value="FtsQ"/>
</dbReference>
<evidence type="ECO:0000313" key="10">
    <source>
        <dbReference type="EMBL" id="GIJ58408.1"/>
    </source>
</evidence>
<comment type="caution">
    <text evidence="10">The sequence shown here is derived from an EMBL/GenBank/DDBJ whole genome shotgun (WGS) entry which is preliminary data.</text>
</comment>
<dbReference type="InterPro" id="IPR013685">
    <property type="entry name" value="POTRA_FtsQ_type"/>
</dbReference>
<evidence type="ECO:0000259" key="9">
    <source>
        <dbReference type="PROSITE" id="PS51779"/>
    </source>
</evidence>
<keyword evidence="11" id="KW-1185">Reference proteome</keyword>
<comment type="function">
    <text evidence="8">Essential cell division protein.</text>
</comment>
<dbReference type="InterPro" id="IPR034746">
    <property type="entry name" value="POTRA"/>
</dbReference>
<evidence type="ECO:0000256" key="6">
    <source>
        <dbReference type="ARBA" id="ARBA00023136"/>
    </source>
</evidence>
<evidence type="ECO:0000256" key="2">
    <source>
        <dbReference type="ARBA" id="ARBA00022475"/>
    </source>
</evidence>
<evidence type="ECO:0000313" key="11">
    <source>
        <dbReference type="Proteomes" id="UP000612585"/>
    </source>
</evidence>
<dbReference type="GO" id="GO:0090529">
    <property type="term" value="P:cell septum assembly"/>
    <property type="evidence" value="ECO:0007669"/>
    <property type="project" value="InterPro"/>
</dbReference>
<comment type="subcellular location">
    <subcellularLocation>
        <location evidence="8">Cell membrane</location>
        <topology evidence="8">Single-pass type II membrane protein</topology>
    </subcellularLocation>
    <subcellularLocation>
        <location evidence="1">Membrane</location>
    </subcellularLocation>
    <text evidence="8">Localizes to the division septum.</text>
</comment>
<dbReference type="AlphaFoldDB" id="A0A8J4E216"/>
<dbReference type="HAMAP" id="MF_00911">
    <property type="entry name" value="FtsQ_subfam"/>
    <property type="match status" value="1"/>
</dbReference>
<gene>
    <name evidence="8" type="primary">ftsQ</name>
    <name evidence="10" type="ORF">Vau01_059240</name>
</gene>
<evidence type="ECO:0000256" key="3">
    <source>
        <dbReference type="ARBA" id="ARBA00022618"/>
    </source>
</evidence>
<organism evidence="10 11">
    <name type="scientific">Virgisporangium aurantiacum</name>
    <dbReference type="NCBI Taxonomy" id="175570"/>
    <lineage>
        <taxon>Bacteria</taxon>
        <taxon>Bacillati</taxon>
        <taxon>Actinomycetota</taxon>
        <taxon>Actinomycetes</taxon>
        <taxon>Micromonosporales</taxon>
        <taxon>Micromonosporaceae</taxon>
        <taxon>Virgisporangium</taxon>
    </lineage>
</organism>
<keyword evidence="5 8" id="KW-1133">Transmembrane helix</keyword>
<evidence type="ECO:0000256" key="5">
    <source>
        <dbReference type="ARBA" id="ARBA00022989"/>
    </source>
</evidence>
<sequence>MADTRWRLVRARQDAVPDSVRRFSARARRHRLRRAAPLLTAAVVVGLVGIGAAVVWFTPVVAVEEVRVTGASLVSVDAVRAAAAVPVGRSLARVDVGAVHRRVAALPPVGHVSVGRELPGTVTIRVTERTPAAVVERSGSDPGLWLIDASGVVYAKAESRPAGLALVRIPAPSRDDPTTRAALTVLRALPPELLRPMAVLAADAPARIRLELTDGRTVIWGDATENAEKVRVVLVLLTKPGRTIDVSAPSLVTVR</sequence>
<keyword evidence="2 8" id="KW-1003">Cell membrane</keyword>
<evidence type="ECO:0000256" key="1">
    <source>
        <dbReference type="ARBA" id="ARBA00004370"/>
    </source>
</evidence>
<dbReference type="Pfam" id="PF08478">
    <property type="entry name" value="POTRA_1"/>
    <property type="match status" value="1"/>
</dbReference>
<comment type="similarity">
    <text evidence="8">Belongs to the FtsQ/DivIB family. FtsQ subfamily.</text>
</comment>
<dbReference type="PANTHER" id="PTHR37820">
    <property type="entry name" value="CELL DIVISION PROTEIN DIVIB"/>
    <property type="match status" value="1"/>
</dbReference>
<keyword evidence="4 8" id="KW-0812">Transmembrane</keyword>
<proteinExistence type="inferred from homology"/>
<evidence type="ECO:0000256" key="4">
    <source>
        <dbReference type="ARBA" id="ARBA00022692"/>
    </source>
</evidence>
<dbReference type="PANTHER" id="PTHR37820:SF1">
    <property type="entry name" value="CELL DIVISION PROTEIN FTSQ"/>
    <property type="match status" value="1"/>
</dbReference>
<dbReference type="GO" id="GO:0032153">
    <property type="term" value="C:cell division site"/>
    <property type="evidence" value="ECO:0007669"/>
    <property type="project" value="UniProtKB-UniRule"/>
</dbReference>
<evidence type="ECO:0000256" key="7">
    <source>
        <dbReference type="ARBA" id="ARBA00023306"/>
    </source>
</evidence>
<keyword evidence="7 8" id="KW-0131">Cell cycle</keyword>
<protein>
    <recommendedName>
        <fullName evidence="8">Cell division protein FtsQ</fullName>
    </recommendedName>
</protein>
<dbReference type="GO" id="GO:0043093">
    <property type="term" value="P:FtsZ-dependent cytokinesis"/>
    <property type="evidence" value="ECO:0007669"/>
    <property type="project" value="UniProtKB-UniRule"/>
</dbReference>
<dbReference type="RefSeq" id="WP_203999167.1">
    <property type="nucleotide sequence ID" value="NZ_BOPG01000035.1"/>
</dbReference>
<name>A0A8J4E216_9ACTN</name>
<dbReference type="Proteomes" id="UP000612585">
    <property type="component" value="Unassembled WGS sequence"/>
</dbReference>
<dbReference type="InterPro" id="IPR050487">
    <property type="entry name" value="FtsQ_DivIB"/>
</dbReference>
<feature type="transmembrane region" description="Helical" evidence="8">
    <location>
        <begin position="36"/>
        <end position="57"/>
    </location>
</feature>
<dbReference type="Gene3D" id="3.10.20.310">
    <property type="entry name" value="membrane protein fhac"/>
    <property type="match status" value="1"/>
</dbReference>